<dbReference type="EMBL" id="SMBH01000001">
    <property type="protein sequence ID" value="TCU20043.1"/>
    <property type="molecule type" value="Genomic_DNA"/>
</dbReference>
<evidence type="ECO:0000313" key="2">
    <source>
        <dbReference type="EMBL" id="TCU20043.1"/>
    </source>
</evidence>
<feature type="signal peptide" evidence="1">
    <location>
        <begin position="1"/>
        <end position="23"/>
    </location>
</feature>
<organism evidence="2 3">
    <name type="scientific">Rhizobium sullae</name>
    <name type="common">Rhizobium hedysari</name>
    <dbReference type="NCBI Taxonomy" id="50338"/>
    <lineage>
        <taxon>Bacteria</taxon>
        <taxon>Pseudomonadati</taxon>
        <taxon>Pseudomonadota</taxon>
        <taxon>Alphaproteobacteria</taxon>
        <taxon>Hyphomicrobiales</taxon>
        <taxon>Rhizobiaceae</taxon>
        <taxon>Rhizobium/Agrobacterium group</taxon>
        <taxon>Rhizobium</taxon>
    </lineage>
</organism>
<sequence length="104" mass="12364">MNKLLSALTAVVLAASFALPLNAAPIFVPIPEQVETGSVVQVKNWHHRHWHAGRRWDRRYASCRYYGSCYPRRYSYYGRPGYYGEYPDYYRYHRRSGVSIYFDF</sequence>
<evidence type="ECO:0000256" key="1">
    <source>
        <dbReference type="SAM" id="SignalP"/>
    </source>
</evidence>
<feature type="chain" id="PRO_5020741543" evidence="1">
    <location>
        <begin position="24"/>
        <end position="104"/>
    </location>
</feature>
<name>A0A4R3QEH5_RHISU</name>
<gene>
    <name evidence="2" type="ORF">EV132_101107</name>
</gene>
<dbReference type="Proteomes" id="UP000294576">
    <property type="component" value="Unassembled WGS sequence"/>
</dbReference>
<dbReference type="RefSeq" id="WP_132558097.1">
    <property type="nucleotide sequence ID" value="NZ_SMBH01000001.1"/>
</dbReference>
<keyword evidence="1" id="KW-0732">Signal</keyword>
<comment type="caution">
    <text evidence="2">The sequence shown here is derived from an EMBL/GenBank/DDBJ whole genome shotgun (WGS) entry which is preliminary data.</text>
</comment>
<proteinExistence type="predicted"/>
<dbReference type="AlphaFoldDB" id="A0A4R3QEH5"/>
<protein>
    <submittedName>
        <fullName evidence="2">Uncharacterized protein</fullName>
    </submittedName>
</protein>
<reference evidence="2 3" key="1">
    <citation type="submission" date="2019-03" db="EMBL/GenBank/DDBJ databases">
        <title>Genomic Encyclopedia of Type Strains, Phase IV (KMG-V): Genome sequencing to study the core and pangenomes of soil and plant-associated prokaryotes.</title>
        <authorList>
            <person name="Whitman W."/>
        </authorList>
    </citation>
    <scope>NUCLEOTIDE SEQUENCE [LARGE SCALE GENOMIC DNA]</scope>
    <source>
        <strain evidence="2 3">Hc14</strain>
    </source>
</reference>
<accession>A0A4R3QEH5</accession>
<evidence type="ECO:0000313" key="3">
    <source>
        <dbReference type="Proteomes" id="UP000294576"/>
    </source>
</evidence>